<evidence type="ECO:0000313" key="2">
    <source>
        <dbReference type="Proteomes" id="UP000237000"/>
    </source>
</evidence>
<sequence>NVKSLCRNLLDLYKRNDLHWRQKSRINWVKDGDKCTKFFFLTTTVHRRNSIECLKAANGS</sequence>
<comment type="caution">
    <text evidence="1">The sequence shown here is derived from an EMBL/GenBank/DDBJ whole genome shotgun (WGS) entry which is preliminary data.</text>
</comment>
<feature type="non-terminal residue" evidence="1">
    <location>
        <position position="1"/>
    </location>
</feature>
<proteinExistence type="predicted"/>
<dbReference type="EMBL" id="JXTC01000503">
    <property type="protein sequence ID" value="PON49352.1"/>
    <property type="molecule type" value="Genomic_DNA"/>
</dbReference>
<organism evidence="1 2">
    <name type="scientific">Trema orientale</name>
    <name type="common">Charcoal tree</name>
    <name type="synonym">Celtis orientalis</name>
    <dbReference type="NCBI Taxonomy" id="63057"/>
    <lineage>
        <taxon>Eukaryota</taxon>
        <taxon>Viridiplantae</taxon>
        <taxon>Streptophyta</taxon>
        <taxon>Embryophyta</taxon>
        <taxon>Tracheophyta</taxon>
        <taxon>Spermatophyta</taxon>
        <taxon>Magnoliopsida</taxon>
        <taxon>eudicotyledons</taxon>
        <taxon>Gunneridae</taxon>
        <taxon>Pentapetalae</taxon>
        <taxon>rosids</taxon>
        <taxon>fabids</taxon>
        <taxon>Rosales</taxon>
        <taxon>Cannabaceae</taxon>
        <taxon>Trema</taxon>
    </lineage>
</organism>
<accession>A0A2P5BKM5</accession>
<keyword evidence="2" id="KW-1185">Reference proteome</keyword>
<reference evidence="2" key="1">
    <citation type="submission" date="2016-06" db="EMBL/GenBank/DDBJ databases">
        <title>Parallel loss of symbiosis genes in relatives of nitrogen-fixing non-legume Parasponia.</title>
        <authorList>
            <person name="Van Velzen R."/>
            <person name="Holmer R."/>
            <person name="Bu F."/>
            <person name="Rutten L."/>
            <person name="Van Zeijl A."/>
            <person name="Liu W."/>
            <person name="Santuari L."/>
            <person name="Cao Q."/>
            <person name="Sharma T."/>
            <person name="Shen D."/>
            <person name="Roswanjaya Y."/>
            <person name="Wardhani T."/>
            <person name="Kalhor M.S."/>
            <person name="Jansen J."/>
            <person name="Van den Hoogen J."/>
            <person name="Gungor B."/>
            <person name="Hartog M."/>
            <person name="Hontelez J."/>
            <person name="Verver J."/>
            <person name="Yang W.-C."/>
            <person name="Schijlen E."/>
            <person name="Repin R."/>
            <person name="Schilthuizen M."/>
            <person name="Schranz E."/>
            <person name="Heidstra R."/>
            <person name="Miyata K."/>
            <person name="Fedorova E."/>
            <person name="Kohlen W."/>
            <person name="Bisseling T."/>
            <person name="Smit S."/>
            <person name="Geurts R."/>
        </authorList>
    </citation>
    <scope>NUCLEOTIDE SEQUENCE [LARGE SCALE GENOMIC DNA]</scope>
    <source>
        <strain evidence="2">cv. RG33-2</strain>
    </source>
</reference>
<name>A0A2P5BKM5_TREOI</name>
<evidence type="ECO:0000313" key="1">
    <source>
        <dbReference type="EMBL" id="PON49352.1"/>
    </source>
</evidence>
<dbReference type="AlphaFoldDB" id="A0A2P5BKM5"/>
<dbReference type="OrthoDB" id="1935943at2759"/>
<gene>
    <name evidence="1" type="ORF">TorRG33x02_317930</name>
</gene>
<dbReference type="InParanoid" id="A0A2P5BKM5"/>
<dbReference type="Proteomes" id="UP000237000">
    <property type="component" value="Unassembled WGS sequence"/>
</dbReference>
<protein>
    <submittedName>
        <fullName evidence="1">Uncharacterized protein</fullName>
    </submittedName>
</protein>